<dbReference type="EMBL" id="BTSY01000005">
    <property type="protein sequence ID" value="GMT27626.1"/>
    <property type="molecule type" value="Genomic_DNA"/>
</dbReference>
<organism evidence="2 3">
    <name type="scientific">Pristionchus fissidentatus</name>
    <dbReference type="NCBI Taxonomy" id="1538716"/>
    <lineage>
        <taxon>Eukaryota</taxon>
        <taxon>Metazoa</taxon>
        <taxon>Ecdysozoa</taxon>
        <taxon>Nematoda</taxon>
        <taxon>Chromadorea</taxon>
        <taxon>Rhabditida</taxon>
        <taxon>Rhabditina</taxon>
        <taxon>Diplogasteromorpha</taxon>
        <taxon>Diplogasteroidea</taxon>
        <taxon>Neodiplogasteridae</taxon>
        <taxon>Pristionchus</taxon>
    </lineage>
</organism>
<dbReference type="Proteomes" id="UP001432322">
    <property type="component" value="Unassembled WGS sequence"/>
</dbReference>
<feature type="compositionally biased region" description="Polar residues" evidence="1">
    <location>
        <begin position="30"/>
        <end position="39"/>
    </location>
</feature>
<feature type="non-terminal residue" evidence="2">
    <location>
        <position position="1"/>
    </location>
</feature>
<dbReference type="AlphaFoldDB" id="A0AAV5W713"/>
<comment type="caution">
    <text evidence="2">The sequence shown here is derived from an EMBL/GenBank/DDBJ whole genome shotgun (WGS) entry which is preliminary data.</text>
</comment>
<proteinExistence type="predicted"/>
<feature type="region of interest" description="Disordered" evidence="1">
    <location>
        <begin position="1"/>
        <end position="68"/>
    </location>
</feature>
<evidence type="ECO:0000313" key="3">
    <source>
        <dbReference type="Proteomes" id="UP001432322"/>
    </source>
</evidence>
<reference evidence="2" key="1">
    <citation type="submission" date="2023-10" db="EMBL/GenBank/DDBJ databases">
        <title>Genome assembly of Pristionchus species.</title>
        <authorList>
            <person name="Yoshida K."/>
            <person name="Sommer R.J."/>
        </authorList>
    </citation>
    <scope>NUCLEOTIDE SEQUENCE</scope>
    <source>
        <strain evidence="2">RS5133</strain>
    </source>
</reference>
<sequence length="114" mass="12767">KEEMETSGDESPLTTDGKMELTRRRISIGLDNSPSTGDTTTKERHSITARKNAPLRQSAGGSSPFIGSQELLLEKRTTNTAQEEAEKIRIVSQINQRVPTFDFDEETVKEEKEK</sequence>
<protein>
    <submittedName>
        <fullName evidence="2">Uncharacterized protein</fullName>
    </submittedName>
</protein>
<evidence type="ECO:0000256" key="1">
    <source>
        <dbReference type="SAM" id="MobiDB-lite"/>
    </source>
</evidence>
<gene>
    <name evidence="2" type="ORF">PFISCL1PPCAC_18923</name>
</gene>
<keyword evidence="3" id="KW-1185">Reference proteome</keyword>
<evidence type="ECO:0000313" key="2">
    <source>
        <dbReference type="EMBL" id="GMT27626.1"/>
    </source>
</evidence>
<accession>A0AAV5W713</accession>
<name>A0AAV5W713_9BILA</name>